<dbReference type="EMBL" id="BMAT01004726">
    <property type="protein sequence ID" value="GFR79265.1"/>
    <property type="molecule type" value="Genomic_DNA"/>
</dbReference>
<evidence type="ECO:0000313" key="2">
    <source>
        <dbReference type="Proteomes" id="UP000762676"/>
    </source>
</evidence>
<dbReference type="Proteomes" id="UP000762676">
    <property type="component" value="Unassembled WGS sequence"/>
</dbReference>
<keyword evidence="2" id="KW-1185">Reference proteome</keyword>
<evidence type="ECO:0000313" key="1">
    <source>
        <dbReference type="EMBL" id="GFR79265.1"/>
    </source>
</evidence>
<dbReference type="AlphaFoldDB" id="A0AAV4G3Y6"/>
<gene>
    <name evidence="1" type="ORF">ElyMa_002285400</name>
</gene>
<name>A0AAV4G3Y6_9GAST</name>
<organism evidence="1 2">
    <name type="scientific">Elysia marginata</name>
    <dbReference type="NCBI Taxonomy" id="1093978"/>
    <lineage>
        <taxon>Eukaryota</taxon>
        <taxon>Metazoa</taxon>
        <taxon>Spiralia</taxon>
        <taxon>Lophotrochozoa</taxon>
        <taxon>Mollusca</taxon>
        <taxon>Gastropoda</taxon>
        <taxon>Heterobranchia</taxon>
        <taxon>Euthyneura</taxon>
        <taxon>Panpulmonata</taxon>
        <taxon>Sacoglossa</taxon>
        <taxon>Placobranchoidea</taxon>
        <taxon>Plakobranchidae</taxon>
        <taxon>Elysia</taxon>
    </lineage>
</organism>
<proteinExistence type="predicted"/>
<accession>A0AAV4G3Y6</accession>
<sequence length="299" mass="34374">MKTACHLRLKRRRRGCYRIRGILPWWSLTCSSEEGLRSAETESSSCEPLQCDDMYRLTPDKLCRKAIYGQVSIQSEATFDGKSCEFDARKLFNAAKCFFESLYKIKVLKTPLEERQIYDPRRQMNFTTIKMEMYFEDVDYMEEHYKVVDSMLTSYSTAMSIFSSHYCSINGGLKKREDKNLTQTSLPAVIEKNKIFPSIDGQTSPSNTSFRSVRFGYCLDIFAVEDLTFTHSACAISSETPRDTDDVAKRREFVSKVKSLQCLRDETLEVAAKGLTLRLQISGLLVYAMMILFLDTITD</sequence>
<reference evidence="1 2" key="1">
    <citation type="journal article" date="2021" name="Elife">
        <title>Chloroplast acquisition without the gene transfer in kleptoplastic sea slugs, Plakobranchus ocellatus.</title>
        <authorList>
            <person name="Maeda T."/>
            <person name="Takahashi S."/>
            <person name="Yoshida T."/>
            <person name="Shimamura S."/>
            <person name="Takaki Y."/>
            <person name="Nagai Y."/>
            <person name="Toyoda A."/>
            <person name="Suzuki Y."/>
            <person name="Arimoto A."/>
            <person name="Ishii H."/>
            <person name="Satoh N."/>
            <person name="Nishiyama T."/>
            <person name="Hasebe M."/>
            <person name="Maruyama T."/>
            <person name="Minagawa J."/>
            <person name="Obokata J."/>
            <person name="Shigenobu S."/>
        </authorList>
    </citation>
    <scope>NUCLEOTIDE SEQUENCE [LARGE SCALE GENOMIC DNA]</scope>
</reference>
<comment type="caution">
    <text evidence="1">The sequence shown here is derived from an EMBL/GenBank/DDBJ whole genome shotgun (WGS) entry which is preliminary data.</text>
</comment>
<protein>
    <submittedName>
        <fullName evidence="1">Uncharacterized protein</fullName>
    </submittedName>
</protein>